<evidence type="ECO:0000313" key="5">
    <source>
        <dbReference type="EMBL" id="ABG62052.1"/>
    </source>
</evidence>
<evidence type="ECO:0000256" key="2">
    <source>
        <dbReference type="SAM" id="Coils"/>
    </source>
</evidence>
<dbReference type="Gene3D" id="3.30.1950.10">
    <property type="entry name" value="wza like domain"/>
    <property type="match status" value="1"/>
</dbReference>
<dbReference type="InterPro" id="IPR049712">
    <property type="entry name" value="Poly_export"/>
</dbReference>
<evidence type="ECO:0000259" key="3">
    <source>
        <dbReference type="Pfam" id="PF02563"/>
    </source>
</evidence>
<dbReference type="Pfam" id="PF25994">
    <property type="entry name" value="HH_AprE"/>
    <property type="match status" value="1"/>
</dbReference>
<reference evidence="5" key="1">
    <citation type="submission" date="2006-06" db="EMBL/GenBank/DDBJ databases">
        <title>Complete sequence of chromosome of Chelativorans sp. BNC1.</title>
        <authorList>
            <consortium name="US DOE Joint Genome Institute"/>
            <person name="Copeland A."/>
            <person name="Lucas S."/>
            <person name="Lapidus A."/>
            <person name="Barry K."/>
            <person name="Detter J.C."/>
            <person name="Glavina del Rio T."/>
            <person name="Hammon N."/>
            <person name="Israni S."/>
            <person name="Dalin E."/>
            <person name="Tice H."/>
            <person name="Pitluck S."/>
            <person name="Chertkov O."/>
            <person name="Brettin T."/>
            <person name="Bruce D."/>
            <person name="Han C."/>
            <person name="Tapia R."/>
            <person name="Gilna P."/>
            <person name="Schmutz J."/>
            <person name="Larimer F."/>
            <person name="Land M."/>
            <person name="Hauser L."/>
            <person name="Kyrpides N."/>
            <person name="Mikhailova N."/>
            <person name="Richardson P."/>
        </authorList>
    </citation>
    <scope>NUCLEOTIDE SEQUENCE</scope>
    <source>
        <strain evidence="5">BNC1</strain>
    </source>
</reference>
<sequence length="427" mass="46565" precursor="true">MQENHRSFVRGIGKWVPLRLSKAMLTIVLCGFGISQVAADEYRLGSQDKLNIRVAEWQTVEGTFREWSAVSGIYAVSGAGKLSLPFVGEIAAAGKTTEEISEAIETSLQQKFGLPDRPEAAVELAEYRPFFMAGDISSPGQYPYAPDMTVLKAISIAGGLRRDASGGVEKDLINAQGNAEALAEEQLRLLVKKARIEAELQGQAEIEMPEEIASDPGTPGILAEEKAIMDARQKQLTLQLQALDDLKELLQQEISSLEKKIVTANRQVELARKELESVGSLAEKGLVVNTRVLTSERNIAEMESKLLDYETAILTARQDISKAEQDALNLKNTAVSELAVERQEVEAKLVENRIMLQTQRGLMAEALAQAPAAASSNDLPEPKITIVRVVNGKSTMVFADENSAIWPGDVIKVKQELPPILQYSAGQ</sequence>
<dbReference type="eggNOG" id="COG1596">
    <property type="taxonomic scope" value="Bacteria"/>
</dbReference>
<name>Q11KM3_CHESB</name>
<dbReference type="InterPro" id="IPR003715">
    <property type="entry name" value="Poly_export_N"/>
</dbReference>
<feature type="coiled-coil region" evidence="2">
    <location>
        <begin position="233"/>
        <end position="274"/>
    </location>
</feature>
<dbReference type="PANTHER" id="PTHR33619:SF3">
    <property type="entry name" value="POLYSACCHARIDE EXPORT PROTEIN GFCE-RELATED"/>
    <property type="match status" value="1"/>
</dbReference>
<organism evidence="5">
    <name type="scientific">Chelativorans sp. (strain BNC1)</name>
    <dbReference type="NCBI Taxonomy" id="266779"/>
    <lineage>
        <taxon>Bacteria</taxon>
        <taxon>Pseudomonadati</taxon>
        <taxon>Pseudomonadota</taxon>
        <taxon>Alphaproteobacteria</taxon>
        <taxon>Hyphomicrobiales</taxon>
        <taxon>Phyllobacteriaceae</taxon>
        <taxon>Chelativorans</taxon>
    </lineage>
</organism>
<protein>
    <submittedName>
        <fullName evidence="5">Polysaccharide export protein</fullName>
    </submittedName>
</protein>
<dbReference type="PANTHER" id="PTHR33619">
    <property type="entry name" value="POLYSACCHARIDE EXPORT PROTEIN GFCE-RELATED"/>
    <property type="match status" value="1"/>
</dbReference>
<feature type="coiled-coil region" evidence="2">
    <location>
        <begin position="299"/>
        <end position="333"/>
    </location>
</feature>
<dbReference type="InterPro" id="IPR058781">
    <property type="entry name" value="HH_AprE-like"/>
</dbReference>
<evidence type="ECO:0000259" key="4">
    <source>
        <dbReference type="Pfam" id="PF25994"/>
    </source>
</evidence>
<keyword evidence="1" id="KW-0732">Signal</keyword>
<gene>
    <name evidence="5" type="ordered locus">Meso_0652</name>
</gene>
<dbReference type="HOGENOM" id="CLU_037300_1_0_5"/>
<accession>Q11KM3</accession>
<keyword evidence="2" id="KW-0175">Coiled coil</keyword>
<feature type="domain" description="AprE-like long alpha-helical hairpin" evidence="4">
    <location>
        <begin position="176"/>
        <end position="353"/>
    </location>
</feature>
<evidence type="ECO:0000256" key="1">
    <source>
        <dbReference type="ARBA" id="ARBA00022729"/>
    </source>
</evidence>
<proteinExistence type="predicted"/>
<feature type="domain" description="Polysaccharide export protein N-terminal" evidence="3">
    <location>
        <begin position="38"/>
        <end position="124"/>
    </location>
</feature>
<dbReference type="EMBL" id="CP000390">
    <property type="protein sequence ID" value="ABG62052.1"/>
    <property type="molecule type" value="Genomic_DNA"/>
</dbReference>
<dbReference type="Gene3D" id="3.10.560.10">
    <property type="entry name" value="Outer membrane lipoprotein wza domain like"/>
    <property type="match status" value="1"/>
</dbReference>
<dbReference type="KEGG" id="mes:Meso_0652"/>
<dbReference type="STRING" id="266779.Meso_0652"/>
<dbReference type="Pfam" id="PF02563">
    <property type="entry name" value="Poly_export"/>
    <property type="match status" value="1"/>
</dbReference>
<dbReference type="GO" id="GO:0015159">
    <property type="term" value="F:polysaccharide transmembrane transporter activity"/>
    <property type="evidence" value="ECO:0007669"/>
    <property type="project" value="InterPro"/>
</dbReference>
<dbReference type="AlphaFoldDB" id="Q11KM3"/>